<evidence type="ECO:0000313" key="2">
    <source>
        <dbReference type="Proteomes" id="UP000828251"/>
    </source>
</evidence>
<organism evidence="1 2">
    <name type="scientific">Gossypium stocksii</name>
    <dbReference type="NCBI Taxonomy" id="47602"/>
    <lineage>
        <taxon>Eukaryota</taxon>
        <taxon>Viridiplantae</taxon>
        <taxon>Streptophyta</taxon>
        <taxon>Embryophyta</taxon>
        <taxon>Tracheophyta</taxon>
        <taxon>Spermatophyta</taxon>
        <taxon>Magnoliopsida</taxon>
        <taxon>eudicotyledons</taxon>
        <taxon>Gunneridae</taxon>
        <taxon>Pentapetalae</taxon>
        <taxon>rosids</taxon>
        <taxon>malvids</taxon>
        <taxon>Malvales</taxon>
        <taxon>Malvaceae</taxon>
        <taxon>Malvoideae</taxon>
        <taxon>Gossypium</taxon>
    </lineage>
</organism>
<sequence>MVVNESVKEPIHFLAIVEKVPAKEIDEFASVSSSKGNKARVTKTLRNMKWRSLRQ</sequence>
<proteinExistence type="predicted"/>
<name>A0A9D4AB27_9ROSI</name>
<gene>
    <name evidence="1" type="ORF">J1N35_010970</name>
</gene>
<accession>A0A9D4AB27</accession>
<dbReference type="EMBL" id="JAIQCV010000004">
    <property type="protein sequence ID" value="KAH1107202.1"/>
    <property type="molecule type" value="Genomic_DNA"/>
</dbReference>
<dbReference type="Proteomes" id="UP000828251">
    <property type="component" value="Unassembled WGS sequence"/>
</dbReference>
<reference evidence="1 2" key="1">
    <citation type="journal article" date="2021" name="Plant Biotechnol. J.">
        <title>Multi-omics assisted identification of the key and species-specific regulatory components of drought-tolerant mechanisms in Gossypium stocksii.</title>
        <authorList>
            <person name="Yu D."/>
            <person name="Ke L."/>
            <person name="Zhang D."/>
            <person name="Wu Y."/>
            <person name="Sun Y."/>
            <person name="Mei J."/>
            <person name="Sun J."/>
            <person name="Sun Y."/>
        </authorList>
    </citation>
    <scope>NUCLEOTIDE SEQUENCE [LARGE SCALE GENOMIC DNA]</scope>
    <source>
        <strain evidence="2">cv. E1</strain>
        <tissue evidence="1">Leaf</tissue>
    </source>
</reference>
<protein>
    <submittedName>
        <fullName evidence="1">Uncharacterized protein</fullName>
    </submittedName>
</protein>
<comment type="caution">
    <text evidence="1">The sequence shown here is derived from an EMBL/GenBank/DDBJ whole genome shotgun (WGS) entry which is preliminary data.</text>
</comment>
<keyword evidence="2" id="KW-1185">Reference proteome</keyword>
<dbReference type="AlphaFoldDB" id="A0A9D4AB27"/>
<evidence type="ECO:0000313" key="1">
    <source>
        <dbReference type="EMBL" id="KAH1107202.1"/>
    </source>
</evidence>